<dbReference type="Gene3D" id="3.40.50.300">
    <property type="entry name" value="P-loop containing nucleotide triphosphate hydrolases"/>
    <property type="match status" value="1"/>
</dbReference>
<proteinExistence type="predicted"/>
<comment type="function">
    <text evidence="5">Part of the ABC transporter complex HmuTUV involved in hemin import. Responsible for energy coupling to the transport system.</text>
</comment>
<dbReference type="PROSITE" id="PS50893">
    <property type="entry name" value="ABC_TRANSPORTER_2"/>
    <property type="match status" value="1"/>
</dbReference>
<dbReference type="PANTHER" id="PTHR42794">
    <property type="entry name" value="HEMIN IMPORT ATP-BINDING PROTEIN HMUV"/>
    <property type="match status" value="1"/>
</dbReference>
<evidence type="ECO:0000256" key="4">
    <source>
        <dbReference type="ARBA" id="ARBA00022967"/>
    </source>
</evidence>
<dbReference type="InterPro" id="IPR027417">
    <property type="entry name" value="P-loop_NTPase"/>
</dbReference>
<keyword evidence="8" id="KW-1185">Reference proteome</keyword>
<keyword evidence="1" id="KW-0813">Transport</keyword>
<evidence type="ECO:0000313" key="8">
    <source>
        <dbReference type="Proteomes" id="UP000607559"/>
    </source>
</evidence>
<sequence length="339" mass="36465">MNTGSPLLVTRNLQTGYRSGGRKISVSAELPELSVRAGRLICLLGPNGSGKSTLLRTLAGLQPALSGIVEIGGKWGLSSPELARQVSLVLTDRVGGSNLDVRDLVALGRYPWSGWLGVLTATDKAAIGRAIEAADIASLLDRKVHTLSDGESQKVMLARALAQDTPILMLDEPTAHLDLPSRIRLMRLLHQLAREMNKGILLSTHELDLALQVADEVWLLQSAGPLHKGVPEDLVLEGVFEAAFAKEDVTFDRTTGVFRIHPEGARAIGLAGSGIIAFWTRRALQREGFTVVTEEAAASAGVIIKIEEQQGAPVWVMQAGERLTSIAQLLETLNHRHLS</sequence>
<dbReference type="InterPro" id="IPR003593">
    <property type="entry name" value="AAA+_ATPase"/>
</dbReference>
<keyword evidence="2" id="KW-0547">Nucleotide-binding</keyword>
<organism evidence="7 8">
    <name type="scientific">Puia dinghuensis</name>
    <dbReference type="NCBI Taxonomy" id="1792502"/>
    <lineage>
        <taxon>Bacteria</taxon>
        <taxon>Pseudomonadati</taxon>
        <taxon>Bacteroidota</taxon>
        <taxon>Chitinophagia</taxon>
        <taxon>Chitinophagales</taxon>
        <taxon>Chitinophagaceae</taxon>
        <taxon>Puia</taxon>
    </lineage>
</organism>
<keyword evidence="3 7" id="KW-0067">ATP-binding</keyword>
<evidence type="ECO:0000259" key="6">
    <source>
        <dbReference type="PROSITE" id="PS50893"/>
    </source>
</evidence>
<dbReference type="Pfam" id="PF00005">
    <property type="entry name" value="ABC_tran"/>
    <property type="match status" value="1"/>
</dbReference>
<evidence type="ECO:0000313" key="7">
    <source>
        <dbReference type="EMBL" id="GGB08003.1"/>
    </source>
</evidence>
<evidence type="ECO:0000256" key="5">
    <source>
        <dbReference type="ARBA" id="ARBA00037066"/>
    </source>
</evidence>
<dbReference type="CDD" id="cd03214">
    <property type="entry name" value="ABC_Iron-Siderophores_B12_Hemin"/>
    <property type="match status" value="1"/>
</dbReference>
<keyword evidence="4" id="KW-1278">Translocase</keyword>
<dbReference type="EMBL" id="BMJC01000003">
    <property type="protein sequence ID" value="GGB08003.1"/>
    <property type="molecule type" value="Genomic_DNA"/>
</dbReference>
<dbReference type="SUPFAM" id="SSF52540">
    <property type="entry name" value="P-loop containing nucleoside triphosphate hydrolases"/>
    <property type="match status" value="1"/>
</dbReference>
<accession>A0A8J2XU25</accession>
<dbReference type="SMART" id="SM00382">
    <property type="entry name" value="AAA"/>
    <property type="match status" value="1"/>
</dbReference>
<dbReference type="Proteomes" id="UP000607559">
    <property type="component" value="Unassembled WGS sequence"/>
</dbReference>
<dbReference type="InterPro" id="IPR003439">
    <property type="entry name" value="ABC_transporter-like_ATP-bd"/>
</dbReference>
<feature type="domain" description="ABC transporter" evidence="6">
    <location>
        <begin position="8"/>
        <end position="247"/>
    </location>
</feature>
<evidence type="ECO:0000256" key="1">
    <source>
        <dbReference type="ARBA" id="ARBA00022448"/>
    </source>
</evidence>
<dbReference type="PANTHER" id="PTHR42794:SF1">
    <property type="entry name" value="HEMIN IMPORT ATP-BINDING PROTEIN HMUV"/>
    <property type="match status" value="1"/>
</dbReference>
<gene>
    <name evidence="7" type="ORF">GCM10011511_34410</name>
</gene>
<dbReference type="GO" id="GO:0016887">
    <property type="term" value="F:ATP hydrolysis activity"/>
    <property type="evidence" value="ECO:0007669"/>
    <property type="project" value="InterPro"/>
</dbReference>
<protein>
    <submittedName>
        <fullName evidence="7">Iron(III) ABC transporter ATP-binding protein</fullName>
    </submittedName>
</protein>
<evidence type="ECO:0000256" key="2">
    <source>
        <dbReference type="ARBA" id="ARBA00022741"/>
    </source>
</evidence>
<evidence type="ECO:0000256" key="3">
    <source>
        <dbReference type="ARBA" id="ARBA00022840"/>
    </source>
</evidence>
<dbReference type="RefSeq" id="WP_188933843.1">
    <property type="nucleotide sequence ID" value="NZ_BMJC01000003.1"/>
</dbReference>
<dbReference type="AlphaFoldDB" id="A0A8J2XU25"/>
<dbReference type="GO" id="GO:0005524">
    <property type="term" value="F:ATP binding"/>
    <property type="evidence" value="ECO:0007669"/>
    <property type="project" value="UniProtKB-KW"/>
</dbReference>
<name>A0A8J2XU25_9BACT</name>
<reference evidence="7" key="2">
    <citation type="submission" date="2020-09" db="EMBL/GenBank/DDBJ databases">
        <authorList>
            <person name="Sun Q."/>
            <person name="Zhou Y."/>
        </authorList>
    </citation>
    <scope>NUCLEOTIDE SEQUENCE</scope>
    <source>
        <strain evidence="7">CGMCC 1.15448</strain>
    </source>
</reference>
<reference evidence="7" key="1">
    <citation type="journal article" date="2014" name="Int. J. Syst. Evol. Microbiol.">
        <title>Complete genome sequence of Corynebacterium casei LMG S-19264T (=DSM 44701T), isolated from a smear-ripened cheese.</title>
        <authorList>
            <consortium name="US DOE Joint Genome Institute (JGI-PGF)"/>
            <person name="Walter F."/>
            <person name="Albersmeier A."/>
            <person name="Kalinowski J."/>
            <person name="Ruckert C."/>
        </authorList>
    </citation>
    <scope>NUCLEOTIDE SEQUENCE</scope>
    <source>
        <strain evidence="7">CGMCC 1.15448</strain>
    </source>
</reference>
<comment type="caution">
    <text evidence="7">The sequence shown here is derived from an EMBL/GenBank/DDBJ whole genome shotgun (WGS) entry which is preliminary data.</text>
</comment>